<dbReference type="EMBL" id="HBIR01020257">
    <property type="protein sequence ID" value="CAE0546113.1"/>
    <property type="molecule type" value="Transcribed_RNA"/>
</dbReference>
<dbReference type="PANTHER" id="PTHR11802">
    <property type="entry name" value="SERINE PROTEASE FAMILY S10 SERINE CARBOXYPEPTIDASE"/>
    <property type="match status" value="1"/>
</dbReference>
<dbReference type="InterPro" id="IPR018202">
    <property type="entry name" value="Ser_caboxypep_ser_AS"/>
</dbReference>
<keyword evidence="2" id="KW-0378">Hydrolase</keyword>
<dbReference type="GO" id="GO:0006508">
    <property type="term" value="P:proteolysis"/>
    <property type="evidence" value="ECO:0007669"/>
    <property type="project" value="UniProtKB-KW"/>
</dbReference>
<dbReference type="GO" id="GO:0004185">
    <property type="term" value="F:serine-type carboxypeptidase activity"/>
    <property type="evidence" value="ECO:0007669"/>
    <property type="project" value="UniProtKB-UniRule"/>
</dbReference>
<gene>
    <name evidence="3" type="ORF">EHUX00137_LOCUS15384</name>
</gene>
<dbReference type="Pfam" id="PF00450">
    <property type="entry name" value="Peptidase_S10"/>
    <property type="match status" value="1"/>
</dbReference>
<dbReference type="PROSITE" id="PS00131">
    <property type="entry name" value="CARBOXYPEPT_SER_SER"/>
    <property type="match status" value="1"/>
</dbReference>
<dbReference type="PANTHER" id="PTHR11802:SF201">
    <property type="entry name" value="CARBOXYPEPTIDASE"/>
    <property type="match status" value="1"/>
</dbReference>
<protein>
    <recommendedName>
        <fullName evidence="2">Carboxypeptidase</fullName>
        <ecNumber evidence="2">3.4.16.-</ecNumber>
    </recommendedName>
</protein>
<proteinExistence type="inferred from homology"/>
<dbReference type="EC" id="3.4.16.-" evidence="2"/>
<dbReference type="AlphaFoldDB" id="A0A6U8KQ82"/>
<sequence>MSLLLLSVYGFSPAGDEVKALPGWYGALPSRQFSGYLSVGEHKKLHYWLVEAEARPESAPLVLWLNGGPGCSSLDGFIYEHGPFRTSPEDPTKLIRFEHAWSKLANMLYLEAPAGVGFSYSTDPACSAGSARPCSDYRTDDDQTAADSASALQAFFEAFPRFRSASMFITGESYAGVYVPTLAEAVLALVDKGRWKGAALEGIAVGNGCSGTEVGVCGGQRWIYDTQYLLGTGFVSPRLKTQVRAACDFGASEPSAPCSRLLDQMGEAVGHVNLYNVYGQCISSGGAVSNGGGAVSNGAVGNSSADAVRLPSTQKIPYAGGGFLGGGSGKLFSGRTRLRGPDACIDSAAGSAYLNQPAVILAAHVVKQPIPWSTCGNQIRYTSTRKNLPRDTYPALVKRLRVLVYNGDWDACVPHTDAEAWTAGMGYAEAAPWHPWRYKNGTQVAGYATRYAANNFTFATVKGGRHEVPETAPEQALELLSRLVGGRQF</sequence>
<name>A0A6U8KQ82_EMIHU</name>
<comment type="similarity">
    <text evidence="1 2">Belongs to the peptidase S10 family.</text>
</comment>
<dbReference type="Gene3D" id="3.40.50.12670">
    <property type="match status" value="1"/>
</dbReference>
<keyword evidence="2" id="KW-0645">Protease</keyword>
<dbReference type="InterPro" id="IPR001563">
    <property type="entry name" value="Peptidase_S10"/>
</dbReference>
<reference evidence="3" key="1">
    <citation type="submission" date="2021-01" db="EMBL/GenBank/DDBJ databases">
        <authorList>
            <person name="Corre E."/>
            <person name="Pelletier E."/>
            <person name="Niang G."/>
            <person name="Scheremetjew M."/>
            <person name="Finn R."/>
            <person name="Kale V."/>
            <person name="Holt S."/>
            <person name="Cochrane G."/>
            <person name="Meng A."/>
            <person name="Brown T."/>
            <person name="Cohen L."/>
        </authorList>
    </citation>
    <scope>NUCLEOTIDE SEQUENCE</scope>
    <source>
        <strain evidence="3">379</strain>
    </source>
</reference>
<dbReference type="PRINTS" id="PR00724">
    <property type="entry name" value="CRBOXYPTASEC"/>
</dbReference>
<evidence type="ECO:0000256" key="2">
    <source>
        <dbReference type="RuleBase" id="RU361156"/>
    </source>
</evidence>
<dbReference type="SUPFAM" id="SSF53474">
    <property type="entry name" value="alpha/beta-Hydrolases"/>
    <property type="match status" value="1"/>
</dbReference>
<dbReference type="InterPro" id="IPR029058">
    <property type="entry name" value="AB_hydrolase_fold"/>
</dbReference>
<accession>A0A6U8KQ82</accession>
<dbReference type="Gene3D" id="3.40.50.1820">
    <property type="entry name" value="alpha/beta hydrolase"/>
    <property type="match status" value="1"/>
</dbReference>
<keyword evidence="2" id="KW-0121">Carboxypeptidase</keyword>
<evidence type="ECO:0000256" key="1">
    <source>
        <dbReference type="ARBA" id="ARBA00009431"/>
    </source>
</evidence>
<organism evidence="3">
    <name type="scientific">Emiliania huxleyi</name>
    <name type="common">Coccolithophore</name>
    <name type="synonym">Pontosphaera huxleyi</name>
    <dbReference type="NCBI Taxonomy" id="2903"/>
    <lineage>
        <taxon>Eukaryota</taxon>
        <taxon>Haptista</taxon>
        <taxon>Haptophyta</taxon>
        <taxon>Prymnesiophyceae</taxon>
        <taxon>Isochrysidales</taxon>
        <taxon>Noelaerhabdaceae</taxon>
        <taxon>Emiliania</taxon>
    </lineage>
</organism>
<evidence type="ECO:0000313" key="3">
    <source>
        <dbReference type="EMBL" id="CAE0546113.1"/>
    </source>
</evidence>